<evidence type="ECO:0000256" key="1">
    <source>
        <dbReference type="SAM" id="MobiDB-lite"/>
    </source>
</evidence>
<feature type="compositionally biased region" description="Basic and acidic residues" evidence="1">
    <location>
        <begin position="10"/>
        <end position="30"/>
    </location>
</feature>
<dbReference type="EMBL" id="PFAP01000022">
    <property type="protein sequence ID" value="PIR94029.1"/>
    <property type="molecule type" value="Genomic_DNA"/>
</dbReference>
<evidence type="ECO:0000313" key="2">
    <source>
        <dbReference type="EMBL" id="PIR94029.1"/>
    </source>
</evidence>
<proteinExistence type="predicted"/>
<evidence type="ECO:0000313" key="3">
    <source>
        <dbReference type="Proteomes" id="UP000229901"/>
    </source>
</evidence>
<reference evidence="3" key="1">
    <citation type="submission" date="2017-09" db="EMBL/GenBank/DDBJ databases">
        <title>Depth-based differentiation of microbial function through sediment-hosted aquifers and enrichment of novel symbionts in the deep terrestrial subsurface.</title>
        <authorList>
            <person name="Probst A.J."/>
            <person name="Ladd B."/>
            <person name="Jarett J.K."/>
            <person name="Geller-Mcgrath D.E."/>
            <person name="Sieber C.M.K."/>
            <person name="Emerson J.B."/>
            <person name="Anantharaman K."/>
            <person name="Thomas B.C."/>
            <person name="Malmstrom R."/>
            <person name="Stieglmeier M."/>
            <person name="Klingl A."/>
            <person name="Woyke T."/>
            <person name="Ryan C.M."/>
            <person name="Banfield J.F."/>
        </authorList>
    </citation>
    <scope>NUCLEOTIDE SEQUENCE [LARGE SCALE GENOMIC DNA]</scope>
</reference>
<feature type="region of interest" description="Disordered" evidence="1">
    <location>
        <begin position="1"/>
        <end position="30"/>
    </location>
</feature>
<accession>A0A2H0V6I3</accession>
<name>A0A2H0V6I3_9BACT</name>
<dbReference type="Proteomes" id="UP000229901">
    <property type="component" value="Unassembled WGS sequence"/>
</dbReference>
<sequence length="66" mass="7827">MNDMSTRRLLNKDGSMRSEEQLQADDKASARTVEYEVRHAQYYDKYARDLDSWKVSLEKVRPLSDE</sequence>
<comment type="caution">
    <text evidence="2">The sequence shown here is derived from an EMBL/GenBank/DDBJ whole genome shotgun (WGS) entry which is preliminary data.</text>
</comment>
<gene>
    <name evidence="2" type="ORF">COT97_03430</name>
</gene>
<protein>
    <submittedName>
        <fullName evidence="2">Uncharacterized protein</fullName>
    </submittedName>
</protein>
<dbReference type="AlphaFoldDB" id="A0A2H0V6I3"/>
<organism evidence="2 3">
    <name type="scientific">Candidatus Falkowbacteria bacterium CG10_big_fil_rev_8_21_14_0_10_39_11</name>
    <dbReference type="NCBI Taxonomy" id="1974565"/>
    <lineage>
        <taxon>Bacteria</taxon>
        <taxon>Candidatus Falkowiibacteriota</taxon>
    </lineage>
</organism>